<keyword evidence="6" id="KW-0807">Transducer</keyword>
<dbReference type="Pfam" id="PF00001">
    <property type="entry name" value="7tm_1"/>
    <property type="match status" value="1"/>
</dbReference>
<keyword evidence="3 6" id="KW-0812">Transmembrane</keyword>
<dbReference type="GeneID" id="111121975"/>
<dbReference type="PANTHER" id="PTHR22750">
    <property type="entry name" value="G-PROTEIN COUPLED RECEPTOR"/>
    <property type="match status" value="1"/>
</dbReference>
<evidence type="ECO:0000256" key="5">
    <source>
        <dbReference type="ARBA" id="ARBA00023136"/>
    </source>
</evidence>
<name>A0A8B8CTP3_CRAVI</name>
<keyword evidence="5 7" id="KW-0472">Membrane</keyword>
<evidence type="ECO:0000256" key="4">
    <source>
        <dbReference type="ARBA" id="ARBA00022989"/>
    </source>
</evidence>
<feature type="transmembrane region" description="Helical" evidence="7">
    <location>
        <begin position="20"/>
        <end position="42"/>
    </location>
</feature>
<evidence type="ECO:0000256" key="1">
    <source>
        <dbReference type="ARBA" id="ARBA00004651"/>
    </source>
</evidence>
<reference evidence="10" key="1">
    <citation type="submission" date="2025-08" db="UniProtKB">
        <authorList>
            <consortium name="RefSeq"/>
        </authorList>
    </citation>
    <scope>IDENTIFICATION</scope>
    <source>
        <tissue evidence="10">Whole sample</tissue>
    </source>
</reference>
<proteinExistence type="inferred from homology"/>
<comment type="similarity">
    <text evidence="6">Belongs to the G-protein coupled receptor 1 family.</text>
</comment>
<evidence type="ECO:0000259" key="8">
    <source>
        <dbReference type="PROSITE" id="PS50262"/>
    </source>
</evidence>
<feature type="transmembrane region" description="Helical" evidence="7">
    <location>
        <begin position="235"/>
        <end position="259"/>
    </location>
</feature>
<feature type="domain" description="G-protein coupled receptors family 1 profile" evidence="8">
    <location>
        <begin position="36"/>
        <end position="287"/>
    </location>
</feature>
<keyword evidence="6" id="KW-0297">G-protein coupled receptor</keyword>
<feature type="transmembrane region" description="Helical" evidence="7">
    <location>
        <begin position="176"/>
        <end position="197"/>
    </location>
</feature>
<dbReference type="Proteomes" id="UP000694844">
    <property type="component" value="Chromosome 2"/>
</dbReference>
<feature type="transmembrane region" description="Helical" evidence="7">
    <location>
        <begin position="54"/>
        <end position="73"/>
    </location>
</feature>
<organism evidence="9 10">
    <name type="scientific">Crassostrea virginica</name>
    <name type="common">Eastern oyster</name>
    <dbReference type="NCBI Taxonomy" id="6565"/>
    <lineage>
        <taxon>Eukaryota</taxon>
        <taxon>Metazoa</taxon>
        <taxon>Spiralia</taxon>
        <taxon>Lophotrochozoa</taxon>
        <taxon>Mollusca</taxon>
        <taxon>Bivalvia</taxon>
        <taxon>Autobranchia</taxon>
        <taxon>Pteriomorphia</taxon>
        <taxon>Ostreida</taxon>
        <taxon>Ostreoidea</taxon>
        <taxon>Ostreidae</taxon>
        <taxon>Crassostrea</taxon>
    </lineage>
</organism>
<feature type="transmembrane region" description="Helical" evidence="7">
    <location>
        <begin position="271"/>
        <end position="289"/>
    </location>
</feature>
<gene>
    <name evidence="10" type="primary">LOC111121975</name>
</gene>
<dbReference type="GO" id="GO:0005886">
    <property type="term" value="C:plasma membrane"/>
    <property type="evidence" value="ECO:0007669"/>
    <property type="project" value="UniProtKB-SubCell"/>
</dbReference>
<feature type="transmembrane region" description="Helical" evidence="7">
    <location>
        <begin position="136"/>
        <end position="156"/>
    </location>
</feature>
<dbReference type="CDD" id="cd00637">
    <property type="entry name" value="7tm_classA_rhodopsin-like"/>
    <property type="match status" value="1"/>
</dbReference>
<dbReference type="InterPro" id="IPR017452">
    <property type="entry name" value="GPCR_Rhodpsn_7TM"/>
</dbReference>
<evidence type="ECO:0000256" key="2">
    <source>
        <dbReference type="ARBA" id="ARBA00022475"/>
    </source>
</evidence>
<dbReference type="SMART" id="SM01381">
    <property type="entry name" value="7TM_GPCR_Srsx"/>
    <property type="match status" value="1"/>
</dbReference>
<evidence type="ECO:0000256" key="7">
    <source>
        <dbReference type="SAM" id="Phobius"/>
    </source>
</evidence>
<evidence type="ECO:0000313" key="10">
    <source>
        <dbReference type="RefSeq" id="XP_022319183.1"/>
    </source>
</evidence>
<evidence type="ECO:0000256" key="3">
    <source>
        <dbReference type="ARBA" id="ARBA00022692"/>
    </source>
</evidence>
<feature type="transmembrane region" description="Helical" evidence="7">
    <location>
        <begin position="93"/>
        <end position="115"/>
    </location>
</feature>
<dbReference type="RefSeq" id="XP_022319183.1">
    <property type="nucleotide sequence ID" value="XM_022463475.1"/>
</dbReference>
<dbReference type="InterPro" id="IPR000276">
    <property type="entry name" value="GPCR_Rhodpsn"/>
</dbReference>
<sequence>MAMFPELRNTTKISYEPLIRTFFVVECIIIGPIVLGNFLIITSILRFHRLRRRIYILVGNLAASDLLIGLVFIPYDLVFLSNLRLSRFKYFCLIRHSLCDMFLGASVMNLFAISFERYIAVVYPLRHASICTWQTLSMMIVACWCLSISLASFPLLGWNQWEEGIPCDIELIYTKAYKSLMFIFFATSLIVNFIMYIKVVRTAWKQFRNCDKPIQRAEERHRITSKSYKRTKVMILLLGAFALCWGPYLLVVIFDTLFLEESVTVATAVKFLSVLGLVNSGLNWIIFGLKNAEFRKAFVYLLRCGIGLQEESLAVSSSNTPV</sequence>
<dbReference type="AlphaFoldDB" id="A0A8B8CTP3"/>
<dbReference type="SUPFAM" id="SSF81321">
    <property type="entry name" value="Family A G protein-coupled receptor-like"/>
    <property type="match status" value="1"/>
</dbReference>
<evidence type="ECO:0000313" key="9">
    <source>
        <dbReference type="Proteomes" id="UP000694844"/>
    </source>
</evidence>
<dbReference type="GO" id="GO:0004930">
    <property type="term" value="F:G protein-coupled receptor activity"/>
    <property type="evidence" value="ECO:0007669"/>
    <property type="project" value="UniProtKB-KW"/>
</dbReference>
<dbReference type="PROSITE" id="PS00237">
    <property type="entry name" value="G_PROTEIN_RECEP_F1_1"/>
    <property type="match status" value="1"/>
</dbReference>
<accession>A0A8B8CTP3</accession>
<protein>
    <submittedName>
        <fullName evidence="10">Histamine H2 receptor-like</fullName>
    </submittedName>
</protein>
<evidence type="ECO:0000256" key="6">
    <source>
        <dbReference type="RuleBase" id="RU000688"/>
    </source>
</evidence>
<comment type="subcellular location">
    <subcellularLocation>
        <location evidence="1">Cell membrane</location>
        <topology evidence="1">Multi-pass membrane protein</topology>
    </subcellularLocation>
</comment>
<dbReference type="PROSITE" id="PS50262">
    <property type="entry name" value="G_PROTEIN_RECEP_F1_2"/>
    <property type="match status" value="1"/>
</dbReference>
<keyword evidence="6" id="KW-0675">Receptor</keyword>
<dbReference type="KEGG" id="cvn:111121975"/>
<dbReference type="PRINTS" id="PR00237">
    <property type="entry name" value="GPCRRHODOPSN"/>
</dbReference>
<keyword evidence="9" id="KW-1185">Reference proteome</keyword>
<keyword evidence="4 7" id="KW-1133">Transmembrane helix</keyword>
<keyword evidence="2" id="KW-1003">Cell membrane</keyword>
<dbReference type="OrthoDB" id="5965749at2759"/>
<dbReference type="Gene3D" id="1.20.1070.10">
    <property type="entry name" value="Rhodopsin 7-helix transmembrane proteins"/>
    <property type="match status" value="1"/>
</dbReference>